<dbReference type="KEGG" id="nfn:NFRAN_0217"/>
<feature type="compositionally biased region" description="Low complexity" evidence="1">
    <location>
        <begin position="60"/>
        <end position="78"/>
    </location>
</feature>
<keyword evidence="3" id="KW-1185">Reference proteome</keyword>
<name>A0A484I5R8_9ARCH</name>
<gene>
    <name evidence="2" type="ORF">NFRAN_0217</name>
</gene>
<proteinExistence type="predicted"/>
<accession>A0A484I5R8</accession>
<dbReference type="GeneID" id="39419788"/>
<protein>
    <submittedName>
        <fullName evidence="2">Uncharacterized protein</fullName>
    </submittedName>
</protein>
<organism evidence="2 3">
    <name type="scientific">Candidatus Nitrosocosmicus franklandianus</name>
    <dbReference type="NCBI Taxonomy" id="1798806"/>
    <lineage>
        <taxon>Archaea</taxon>
        <taxon>Nitrososphaerota</taxon>
        <taxon>Nitrososphaeria</taxon>
        <taxon>Nitrososphaerales</taxon>
        <taxon>Nitrososphaeraceae</taxon>
        <taxon>Candidatus Nitrosocosmicus</taxon>
    </lineage>
</organism>
<dbReference type="EMBL" id="LR216287">
    <property type="protein sequence ID" value="VFJ12538.1"/>
    <property type="molecule type" value="Genomic_DNA"/>
</dbReference>
<feature type="region of interest" description="Disordered" evidence="1">
    <location>
        <begin position="59"/>
        <end position="78"/>
    </location>
</feature>
<evidence type="ECO:0000256" key="1">
    <source>
        <dbReference type="SAM" id="MobiDB-lite"/>
    </source>
</evidence>
<dbReference type="AlphaFoldDB" id="A0A484I5R8"/>
<dbReference type="Proteomes" id="UP000294299">
    <property type="component" value="Chromosome NFRAN"/>
</dbReference>
<reference evidence="2 3" key="1">
    <citation type="submission" date="2019-02" db="EMBL/GenBank/DDBJ databases">
        <authorList>
            <person name="Lehtovirta-Morley E L."/>
        </authorList>
    </citation>
    <scope>NUCLEOTIDE SEQUENCE [LARGE SCALE GENOMIC DNA]</scope>
    <source>
        <strain evidence="2">NFRAN1</strain>
    </source>
</reference>
<dbReference type="OrthoDB" id="11859at2157"/>
<dbReference type="RefSeq" id="WP_134482651.1">
    <property type="nucleotide sequence ID" value="NZ_LR216287.1"/>
</dbReference>
<sequence>MKVPNIQYNFHRFLIFCFPVVLLLFLSFPSPNYSFSSTNSTGLDALSLQNSIDLDNMTTGAGANNSNNSNSDGLANTTTANNSNSSVINLDIMSNSTGNATISLTPGGSNVNLELPPSIVELLGSTPPLADQMNITENLTNTNDTAILTTNETQLAGNENVTVFTNFTSKPLGLETDYAISGKPFITINDIPLNYEYLYDPADEITISDILISMRASIKLDNSTNALPVQLRVFTNPTNVTENADGSRTFVNDPTTLENIEIGGVIFSEVKTAATVYPNGTGTLNATNVF</sequence>
<evidence type="ECO:0000313" key="2">
    <source>
        <dbReference type="EMBL" id="VFJ12538.1"/>
    </source>
</evidence>
<evidence type="ECO:0000313" key="3">
    <source>
        <dbReference type="Proteomes" id="UP000294299"/>
    </source>
</evidence>